<organism evidence="2 3">
    <name type="scientific">Caldovatus aquaticus</name>
    <dbReference type="NCBI Taxonomy" id="2865671"/>
    <lineage>
        <taxon>Bacteria</taxon>
        <taxon>Pseudomonadati</taxon>
        <taxon>Pseudomonadota</taxon>
        <taxon>Alphaproteobacteria</taxon>
        <taxon>Acetobacterales</taxon>
        <taxon>Roseomonadaceae</taxon>
        <taxon>Caldovatus</taxon>
    </lineage>
</organism>
<sequence length="160" mass="17609">MASTVNAHALENRAAQLLSRQVERLENCPERERRLRKHSGKSRRRMARLDEILRARGSAPSALWVAGLSLMGDLAAMTHAVSQDAVRKNAFADHAFAHCEIASYRALLVLAEAAGDMPATAALRESPAEAERTAQRRADRPDPPTRSDPRRATPGRTPRV</sequence>
<dbReference type="Gene3D" id="1.20.1260.10">
    <property type="match status" value="1"/>
</dbReference>
<keyword evidence="3" id="KW-1185">Reference proteome</keyword>
<dbReference type="InterPro" id="IPR012347">
    <property type="entry name" value="Ferritin-like"/>
</dbReference>
<dbReference type="EMBL" id="JAHZUY010000026">
    <property type="protein sequence ID" value="MBW8269980.1"/>
    <property type="molecule type" value="Genomic_DNA"/>
</dbReference>
<evidence type="ECO:0000313" key="2">
    <source>
        <dbReference type="EMBL" id="MBW8269980.1"/>
    </source>
</evidence>
<evidence type="ECO:0000256" key="1">
    <source>
        <dbReference type="SAM" id="MobiDB-lite"/>
    </source>
</evidence>
<dbReference type="SUPFAM" id="SSF47240">
    <property type="entry name" value="Ferritin-like"/>
    <property type="match status" value="1"/>
</dbReference>
<comment type="caution">
    <text evidence="2">The sequence shown here is derived from an EMBL/GenBank/DDBJ whole genome shotgun (WGS) entry which is preliminary data.</text>
</comment>
<dbReference type="Pfam" id="PF05974">
    <property type="entry name" value="DUF892"/>
    <property type="match status" value="1"/>
</dbReference>
<dbReference type="RefSeq" id="WP_220117731.1">
    <property type="nucleotide sequence ID" value="NZ_JAHZUY010000026.1"/>
</dbReference>
<feature type="compositionally biased region" description="Basic and acidic residues" evidence="1">
    <location>
        <begin position="126"/>
        <end position="151"/>
    </location>
</feature>
<reference evidence="2 3" key="1">
    <citation type="submission" date="2021-08" db="EMBL/GenBank/DDBJ databases">
        <title>Caldovatus sediminis gen. nov., sp. nov., a moderately thermophilic bacterium isolated from a hot spring.</title>
        <authorList>
            <person name="Hu C.-J."/>
            <person name="Li W.-J."/>
            <person name="Xian W.-D."/>
        </authorList>
    </citation>
    <scope>NUCLEOTIDE SEQUENCE [LARGE SCALE GENOMIC DNA]</scope>
    <source>
        <strain evidence="2 3">SYSU G05006</strain>
    </source>
</reference>
<dbReference type="Proteomes" id="UP001519924">
    <property type="component" value="Unassembled WGS sequence"/>
</dbReference>
<protein>
    <submittedName>
        <fullName evidence="2">Ferritin-like domain-containing protein</fullName>
    </submittedName>
</protein>
<proteinExistence type="predicted"/>
<dbReference type="InterPro" id="IPR010287">
    <property type="entry name" value="DUF892_YciF-like"/>
</dbReference>
<name>A0ABS7F5D3_9PROT</name>
<accession>A0ABS7F5D3</accession>
<feature type="region of interest" description="Disordered" evidence="1">
    <location>
        <begin position="121"/>
        <end position="160"/>
    </location>
</feature>
<evidence type="ECO:0000313" key="3">
    <source>
        <dbReference type="Proteomes" id="UP001519924"/>
    </source>
</evidence>
<gene>
    <name evidence="2" type="ORF">K1J50_10810</name>
</gene>
<dbReference type="InterPro" id="IPR009078">
    <property type="entry name" value="Ferritin-like_SF"/>
</dbReference>